<feature type="compositionally biased region" description="Pro residues" evidence="1">
    <location>
        <begin position="86"/>
        <end position="100"/>
    </location>
</feature>
<name>A0A0R3SLP5_HYMDI</name>
<feature type="region of interest" description="Disordered" evidence="1">
    <location>
        <begin position="1"/>
        <end position="142"/>
    </location>
</feature>
<evidence type="ECO:0000313" key="2">
    <source>
        <dbReference type="WBParaSite" id="HDID_0000586001-mRNA-1"/>
    </source>
</evidence>
<dbReference type="WBParaSite" id="HDID_0000586001-mRNA-1">
    <property type="protein sequence ID" value="HDID_0000586001-mRNA-1"/>
    <property type="gene ID" value="HDID_0000586001"/>
</dbReference>
<feature type="compositionally biased region" description="Pro residues" evidence="1">
    <location>
        <begin position="1"/>
        <end position="14"/>
    </location>
</feature>
<protein>
    <submittedName>
        <fullName evidence="2">SERPIN domain-containing protein</fullName>
    </submittedName>
</protein>
<dbReference type="AlphaFoldDB" id="A0A0R3SLP5"/>
<sequence length="193" mass="20348">LHLHPPPSPSPPLHPTLTLTHTPTPTPTHSSLPAPASSLSASLPPSPSPSPSSSPLHINTPHLSQRNPFHSCSRSRSHSRVMIHPPSLPIPPYLLLPRTPPTSSHSPSPSHSHSHSSSSSIIQQPSTSTTTSSSTAPPTQDSMTMLKGAVDECPFSTNPLAADAMRFTSLLSSTPNFAHTIINVPSTSQPILR</sequence>
<evidence type="ECO:0000256" key="1">
    <source>
        <dbReference type="SAM" id="MobiDB-lite"/>
    </source>
</evidence>
<feature type="compositionally biased region" description="Low complexity" evidence="1">
    <location>
        <begin position="15"/>
        <end position="43"/>
    </location>
</feature>
<proteinExistence type="predicted"/>
<feature type="compositionally biased region" description="Low complexity" evidence="1">
    <location>
        <begin position="101"/>
        <end position="140"/>
    </location>
</feature>
<reference evidence="2" key="1">
    <citation type="submission" date="2017-02" db="UniProtKB">
        <authorList>
            <consortium name="WormBaseParasite"/>
        </authorList>
    </citation>
    <scope>IDENTIFICATION</scope>
</reference>
<accession>A0A0R3SLP5</accession>
<organism evidence="2">
    <name type="scientific">Hymenolepis diminuta</name>
    <name type="common">Rat tapeworm</name>
    <dbReference type="NCBI Taxonomy" id="6216"/>
    <lineage>
        <taxon>Eukaryota</taxon>
        <taxon>Metazoa</taxon>
        <taxon>Spiralia</taxon>
        <taxon>Lophotrochozoa</taxon>
        <taxon>Platyhelminthes</taxon>
        <taxon>Cestoda</taxon>
        <taxon>Eucestoda</taxon>
        <taxon>Cyclophyllidea</taxon>
        <taxon>Hymenolepididae</taxon>
        <taxon>Hymenolepis</taxon>
    </lineage>
</organism>